<dbReference type="EMBL" id="LIZX01000166">
    <property type="protein sequence ID" value="KPJ64720.1"/>
    <property type="molecule type" value="Genomic_DNA"/>
</dbReference>
<name>A0A0S7XQG5_UNCSA</name>
<organism evidence="1 2">
    <name type="scientific">candidate division WOR-1 bacterium DG_54_3</name>
    <dbReference type="NCBI Taxonomy" id="1703775"/>
    <lineage>
        <taxon>Bacteria</taxon>
        <taxon>Bacillati</taxon>
        <taxon>Saganbacteria</taxon>
    </lineage>
</organism>
<gene>
    <name evidence="1" type="ORF">AMJ44_12245</name>
</gene>
<sequence>MAQEYAFSNYIFAISPHKGWQDKPSVSLDHDWYFVGMSPELPTPKYSRIEYDRARSYIEPHFHDTEITQRGVPQEFELPEFDCPKEMLNYWLMAFFQNVTDGGTDPFSHLFSVPTVLPDFTADAGYMLHFAAKHPTSAKSWLLGNCIVTALGIRITHDEAVGNRLTVKPTLLSRLPEPLTAPVSWTLQTPAESYWLTNVLTGEDDDSYFQVVPDTPELVSLEFNLTNGGYGRGQDSSGRPRQFRCEQFRGEGNLRLIKDATSDAYYADIVGTNVARLWAYWQTTIASITAGDLSIDLNGAQWAEGAAVEEGEVTEQINNFPFKLSRTVAHSMAKITTVDTTATIDSLFT</sequence>
<reference evidence="1 2" key="1">
    <citation type="journal article" date="2015" name="Microbiome">
        <title>Genomic resolution of linkages in carbon, nitrogen, and sulfur cycling among widespread estuary sediment bacteria.</title>
        <authorList>
            <person name="Baker B.J."/>
            <person name="Lazar C.S."/>
            <person name="Teske A.P."/>
            <person name="Dick G.J."/>
        </authorList>
    </citation>
    <scope>NUCLEOTIDE SEQUENCE [LARGE SCALE GENOMIC DNA]</scope>
    <source>
        <strain evidence="1">DG_54_3</strain>
    </source>
</reference>
<dbReference type="AlphaFoldDB" id="A0A0S7XQG5"/>
<dbReference type="Proteomes" id="UP000051861">
    <property type="component" value="Unassembled WGS sequence"/>
</dbReference>
<protein>
    <submittedName>
        <fullName evidence="1">Uncharacterized protein</fullName>
    </submittedName>
</protein>
<proteinExistence type="predicted"/>
<evidence type="ECO:0000313" key="1">
    <source>
        <dbReference type="EMBL" id="KPJ64720.1"/>
    </source>
</evidence>
<accession>A0A0S7XQG5</accession>
<evidence type="ECO:0000313" key="2">
    <source>
        <dbReference type="Proteomes" id="UP000051861"/>
    </source>
</evidence>
<comment type="caution">
    <text evidence="1">The sequence shown here is derived from an EMBL/GenBank/DDBJ whole genome shotgun (WGS) entry which is preliminary data.</text>
</comment>